<gene>
    <name evidence="2" type="ORF">D7M11_08295</name>
</gene>
<evidence type="ECO:0000313" key="2">
    <source>
        <dbReference type="EMBL" id="RKN85667.1"/>
    </source>
</evidence>
<dbReference type="EMBL" id="RBAH01000004">
    <property type="protein sequence ID" value="RKN85667.1"/>
    <property type="molecule type" value="Genomic_DNA"/>
</dbReference>
<dbReference type="AlphaFoldDB" id="A0A3B0CMP7"/>
<name>A0A3B0CMP7_9BACL</name>
<proteinExistence type="predicted"/>
<dbReference type="Pfam" id="PF12708">
    <property type="entry name" value="Pect-lyase_RHGA_epim"/>
    <property type="match status" value="1"/>
</dbReference>
<dbReference type="InterPro" id="IPR012334">
    <property type="entry name" value="Pectin_lyas_fold"/>
</dbReference>
<dbReference type="InterPro" id="IPR024535">
    <property type="entry name" value="RHGA/B-epi-like_pectate_lyase"/>
</dbReference>
<organism evidence="2 3">
    <name type="scientific">Paenibacillus ginsengarvi</name>
    <dbReference type="NCBI Taxonomy" id="400777"/>
    <lineage>
        <taxon>Bacteria</taxon>
        <taxon>Bacillati</taxon>
        <taxon>Bacillota</taxon>
        <taxon>Bacilli</taxon>
        <taxon>Bacillales</taxon>
        <taxon>Paenibacillaceae</taxon>
        <taxon>Paenibacillus</taxon>
    </lineage>
</organism>
<comment type="caution">
    <text evidence="2">The sequence shown here is derived from an EMBL/GenBank/DDBJ whole genome shotgun (WGS) entry which is preliminary data.</text>
</comment>
<keyword evidence="3" id="KW-1185">Reference proteome</keyword>
<evidence type="ECO:0000259" key="1">
    <source>
        <dbReference type="Pfam" id="PF12708"/>
    </source>
</evidence>
<dbReference type="Gene3D" id="2.160.20.10">
    <property type="entry name" value="Single-stranded right-handed beta-helix, Pectin lyase-like"/>
    <property type="match status" value="1"/>
</dbReference>
<accession>A0A3B0CMP7</accession>
<feature type="domain" description="Rhamnogalacturonase A/B/Epimerase-like pectate lyase" evidence="1">
    <location>
        <begin position="123"/>
        <end position="323"/>
    </location>
</feature>
<dbReference type="SUPFAM" id="SSF51126">
    <property type="entry name" value="Pectin lyase-like"/>
    <property type="match status" value="1"/>
</dbReference>
<dbReference type="Proteomes" id="UP000282311">
    <property type="component" value="Unassembled WGS sequence"/>
</dbReference>
<dbReference type="InterPro" id="IPR011050">
    <property type="entry name" value="Pectin_lyase_fold/virulence"/>
</dbReference>
<reference evidence="2 3" key="1">
    <citation type="journal article" date="2007" name="Int. J. Syst. Evol. Microbiol.">
        <title>Paenibacillus ginsengarvi sp. nov., isolated from soil from ginseng cultivation.</title>
        <authorList>
            <person name="Yoon M.H."/>
            <person name="Ten L.N."/>
            <person name="Im W.T."/>
        </authorList>
    </citation>
    <scope>NUCLEOTIDE SEQUENCE [LARGE SCALE GENOMIC DNA]</scope>
    <source>
        <strain evidence="2 3">KCTC 13059</strain>
    </source>
</reference>
<evidence type="ECO:0000313" key="3">
    <source>
        <dbReference type="Proteomes" id="UP000282311"/>
    </source>
</evidence>
<sequence length="498" mass="53839">MFYLSNIDQRKITRRKALAALGVGGIGLVGSTFFPGSANGEVTSADSLALPHLQQPCIVTTIHDLRSIVVPNADSVYYVKDPGQEGFFYYDPADKSSVDDTGTVLVSKITGARFKRNIPNGVLNVKWFGAKGKGSVDDTAAIQNAIDAANNYRGGVVIIPSGDYFISSAIRYYSYSHIVGMGKVSVKIWNRGSDYAFKPHDSSIITRHASIESLRITGHSANTGGILVQNCNECIFENIEFGQIPGIGLHVIGTIGGCYWNNVSQCTFLGTAGTTHSIKFDQNSLENRPNANKVHQCVISGGDIGIEIVSGDTIIISETGISDTTGPWLKVGGNSCKFIANRYENHSDGGGIILTPTSYDCILLAESYTGKDKYTDSGRNNLRLSTSLALQGLSVYRQSITPSNNANDSFEFVPHQSFAGDVMRVYTNETKTNKTLTIDKMGNITTKGSVNLGEGTSFRLPNLPNNPSDPQKGTMFFDTRINKIKVWTGSKWETVTSS</sequence>
<protein>
    <recommendedName>
        <fullName evidence="1">Rhamnogalacturonase A/B/Epimerase-like pectate lyase domain-containing protein</fullName>
    </recommendedName>
</protein>